<dbReference type="InterPro" id="IPR036291">
    <property type="entry name" value="NAD(P)-bd_dom_sf"/>
</dbReference>
<proteinExistence type="inferred from homology"/>
<evidence type="ECO:0000259" key="3">
    <source>
        <dbReference type="Pfam" id="PF01408"/>
    </source>
</evidence>
<dbReference type="SUPFAM" id="SSF51735">
    <property type="entry name" value="NAD(P)-binding Rossmann-fold domains"/>
    <property type="match status" value="1"/>
</dbReference>
<reference evidence="6" key="1">
    <citation type="journal article" date="2013" name="Genome Announc.">
        <title>Draft genome sequence of the ascomycete Phaeoacremonium aleophilum strain UCR-PA7, a causal agent of the esca disease complex in grapevines.</title>
        <authorList>
            <person name="Blanco-Ulate B."/>
            <person name="Rolshausen P."/>
            <person name="Cantu D."/>
        </authorList>
    </citation>
    <scope>NUCLEOTIDE SEQUENCE [LARGE SCALE GENOMIC DNA]</scope>
    <source>
        <strain evidence="6">UCR-PA7</strain>
    </source>
</reference>
<dbReference type="OrthoDB" id="6417021at2759"/>
<dbReference type="GeneID" id="19323505"/>
<dbReference type="KEGG" id="tmn:UCRPA7_3181"/>
<dbReference type="Proteomes" id="UP000014074">
    <property type="component" value="Unassembled WGS sequence"/>
</dbReference>
<evidence type="ECO:0000256" key="2">
    <source>
        <dbReference type="ARBA" id="ARBA00023002"/>
    </source>
</evidence>
<dbReference type="eggNOG" id="KOG2742">
    <property type="taxonomic scope" value="Eukaryota"/>
</dbReference>
<evidence type="ECO:0000259" key="4">
    <source>
        <dbReference type="Pfam" id="PF22725"/>
    </source>
</evidence>
<dbReference type="Pfam" id="PF22725">
    <property type="entry name" value="GFO_IDH_MocA_C3"/>
    <property type="match status" value="1"/>
</dbReference>
<dbReference type="RefSeq" id="XP_007913936.1">
    <property type="nucleotide sequence ID" value="XM_007915745.1"/>
</dbReference>
<dbReference type="PANTHER" id="PTHR43708">
    <property type="entry name" value="CONSERVED EXPRESSED OXIDOREDUCTASE (EUROFUNG)"/>
    <property type="match status" value="1"/>
</dbReference>
<gene>
    <name evidence="5" type="ORF">UCRPA7_3181</name>
</gene>
<keyword evidence="6" id="KW-1185">Reference proteome</keyword>
<dbReference type="EMBL" id="KB933025">
    <property type="protein sequence ID" value="EOO01321.1"/>
    <property type="molecule type" value="Genomic_DNA"/>
</dbReference>
<dbReference type="AlphaFoldDB" id="R8BPP8"/>
<dbReference type="PANTHER" id="PTHR43708:SF5">
    <property type="entry name" value="CONSERVED EXPRESSED OXIDOREDUCTASE (EUROFUNG)-RELATED"/>
    <property type="match status" value="1"/>
</dbReference>
<dbReference type="Gene3D" id="3.30.360.10">
    <property type="entry name" value="Dihydrodipicolinate Reductase, domain 2"/>
    <property type="match status" value="1"/>
</dbReference>
<dbReference type="Gene3D" id="3.40.50.720">
    <property type="entry name" value="NAD(P)-binding Rossmann-like Domain"/>
    <property type="match status" value="1"/>
</dbReference>
<organism evidence="5 6">
    <name type="scientific">Phaeoacremonium minimum (strain UCR-PA7)</name>
    <name type="common">Esca disease fungus</name>
    <name type="synonym">Togninia minima</name>
    <dbReference type="NCBI Taxonomy" id="1286976"/>
    <lineage>
        <taxon>Eukaryota</taxon>
        <taxon>Fungi</taxon>
        <taxon>Dikarya</taxon>
        <taxon>Ascomycota</taxon>
        <taxon>Pezizomycotina</taxon>
        <taxon>Sordariomycetes</taxon>
        <taxon>Sordariomycetidae</taxon>
        <taxon>Togniniales</taxon>
        <taxon>Togniniaceae</taxon>
        <taxon>Phaeoacremonium</taxon>
    </lineage>
</organism>
<evidence type="ECO:0000313" key="5">
    <source>
        <dbReference type="EMBL" id="EOO01321.1"/>
    </source>
</evidence>
<evidence type="ECO:0000256" key="1">
    <source>
        <dbReference type="ARBA" id="ARBA00010928"/>
    </source>
</evidence>
<evidence type="ECO:0000313" key="6">
    <source>
        <dbReference type="Proteomes" id="UP000014074"/>
    </source>
</evidence>
<keyword evidence="2" id="KW-0560">Oxidoreductase</keyword>
<feature type="domain" description="Gfo/Idh/MocA-like oxidoreductase N-terminal" evidence="3">
    <location>
        <begin position="6"/>
        <end position="93"/>
    </location>
</feature>
<dbReference type="InterPro" id="IPR000683">
    <property type="entry name" value="Gfo/Idh/MocA-like_OxRdtase_N"/>
</dbReference>
<comment type="similarity">
    <text evidence="1">Belongs to the Gfo/Idh/MocA family.</text>
</comment>
<name>R8BPP8_PHAM7</name>
<feature type="domain" description="GFO/IDH/MocA-like oxidoreductase" evidence="4">
    <location>
        <begin position="112"/>
        <end position="234"/>
    </location>
</feature>
<dbReference type="HOGENOM" id="CLU_023194_19_0_1"/>
<dbReference type="InterPro" id="IPR051317">
    <property type="entry name" value="Gfo/Idh/MocA_oxidoreduct"/>
</dbReference>
<dbReference type="Pfam" id="PF01408">
    <property type="entry name" value="GFO_IDH_MocA"/>
    <property type="match status" value="1"/>
</dbReference>
<dbReference type="GO" id="GO:0000166">
    <property type="term" value="F:nucleotide binding"/>
    <property type="evidence" value="ECO:0007669"/>
    <property type="project" value="InterPro"/>
</dbReference>
<sequence length="349" mass="38749">MAPIIVGIIGYGFSAKSFHLPFITAIPDYEVVAILQRAEAPSDPTSAPKGSHCTVDFPMTKHYRTADEFFADPSIQFVVIATRTDTHALFAEKPFLRASTLIKLTVTEDGDFQTLKTLVEKGALGNIMEAEIHYDFESPPWLSMMTQKKHTPGSGMAFGLGYVDQALALFGRPQSVTGFFRAQRGIESKVEDSFTIVLQYSGVQKDLLVTVKTSVTTPMERQLKQLVRGTKGSYIKFQQRSTCPQEEMIGAGLKPLDEGFGVESEKMRGILTTYEKFDASVQTYDTETNKYTGPYPTMTGRWMGLYENVADAINGKGDLAVNPTQSRDVLRIIELARESHEKGITVQWN</sequence>
<protein>
    <submittedName>
        <fullName evidence="5">Putative oxidoreductase domain-containing protein</fullName>
    </submittedName>
</protein>
<accession>R8BPP8</accession>
<dbReference type="InterPro" id="IPR055170">
    <property type="entry name" value="GFO_IDH_MocA-like_dom"/>
</dbReference>
<dbReference type="GO" id="GO:0016491">
    <property type="term" value="F:oxidoreductase activity"/>
    <property type="evidence" value="ECO:0007669"/>
    <property type="project" value="UniProtKB-KW"/>
</dbReference>